<comment type="caution">
    <text evidence="2">The sequence shown here is derived from an EMBL/GenBank/DDBJ whole genome shotgun (WGS) entry which is preliminary data.</text>
</comment>
<name>A0A9D4Z1T7_CHLVU</name>
<sequence>MADCTVTGQAVPGSTAAAAPPATGRVAPTVHSSACPPHVLEAIYGKVEDKKAALEHSLHRWWTEYADRKNDEEDEHVADSLLYDRNHLPRTAPAPDCVQRVMQQQREQQQRDRQQQKAQARAQ</sequence>
<organism evidence="2 3">
    <name type="scientific">Chlorella vulgaris</name>
    <name type="common">Green alga</name>
    <dbReference type="NCBI Taxonomy" id="3077"/>
    <lineage>
        <taxon>Eukaryota</taxon>
        <taxon>Viridiplantae</taxon>
        <taxon>Chlorophyta</taxon>
        <taxon>core chlorophytes</taxon>
        <taxon>Trebouxiophyceae</taxon>
        <taxon>Chlorellales</taxon>
        <taxon>Chlorellaceae</taxon>
        <taxon>Chlorella clade</taxon>
        <taxon>Chlorella</taxon>
    </lineage>
</organism>
<evidence type="ECO:0000256" key="1">
    <source>
        <dbReference type="SAM" id="MobiDB-lite"/>
    </source>
</evidence>
<feature type="region of interest" description="Disordered" evidence="1">
    <location>
        <begin position="1"/>
        <end position="31"/>
    </location>
</feature>
<protein>
    <submittedName>
        <fullName evidence="2">Uncharacterized protein</fullName>
    </submittedName>
</protein>
<feature type="region of interest" description="Disordered" evidence="1">
    <location>
        <begin position="100"/>
        <end position="123"/>
    </location>
</feature>
<proteinExistence type="predicted"/>
<dbReference type="OrthoDB" id="497784at2759"/>
<dbReference type="Proteomes" id="UP001055712">
    <property type="component" value="Unassembled WGS sequence"/>
</dbReference>
<evidence type="ECO:0000313" key="2">
    <source>
        <dbReference type="EMBL" id="KAI3438668.1"/>
    </source>
</evidence>
<keyword evidence="3" id="KW-1185">Reference proteome</keyword>
<accession>A0A9D4Z1T7</accession>
<evidence type="ECO:0000313" key="3">
    <source>
        <dbReference type="Proteomes" id="UP001055712"/>
    </source>
</evidence>
<reference evidence="2" key="2">
    <citation type="submission" date="2020-11" db="EMBL/GenBank/DDBJ databases">
        <authorList>
            <person name="Cecchin M."/>
            <person name="Marcolungo L."/>
            <person name="Rossato M."/>
            <person name="Girolomoni L."/>
            <person name="Cosentino E."/>
            <person name="Cuine S."/>
            <person name="Li-Beisson Y."/>
            <person name="Delledonne M."/>
            <person name="Ballottari M."/>
        </authorList>
    </citation>
    <scope>NUCLEOTIDE SEQUENCE</scope>
    <source>
        <strain evidence="2">211/11P</strain>
        <tissue evidence="2">Whole cell</tissue>
    </source>
</reference>
<gene>
    <name evidence="2" type="ORF">D9Q98_001089</name>
</gene>
<dbReference type="AlphaFoldDB" id="A0A9D4Z1T7"/>
<dbReference type="EMBL" id="SIDB01000001">
    <property type="protein sequence ID" value="KAI3438668.1"/>
    <property type="molecule type" value="Genomic_DNA"/>
</dbReference>
<reference evidence="2" key="1">
    <citation type="journal article" date="2019" name="Plant J.">
        <title>Chlorella vulgaris genome assembly and annotation reveals the molecular basis for metabolic acclimation to high light conditions.</title>
        <authorList>
            <person name="Cecchin M."/>
            <person name="Marcolungo L."/>
            <person name="Rossato M."/>
            <person name="Girolomoni L."/>
            <person name="Cosentino E."/>
            <person name="Cuine S."/>
            <person name="Li-Beisson Y."/>
            <person name="Delledonne M."/>
            <person name="Ballottari M."/>
        </authorList>
    </citation>
    <scope>NUCLEOTIDE SEQUENCE</scope>
    <source>
        <strain evidence="2">211/11P</strain>
    </source>
</reference>
<feature type="compositionally biased region" description="Low complexity" evidence="1">
    <location>
        <begin position="8"/>
        <end position="30"/>
    </location>
</feature>